<dbReference type="VEuPathDB" id="FungiDB:RhiirA1_529204"/>
<dbReference type="VEuPathDB" id="FungiDB:RhiirFUN_012142"/>
<evidence type="ECO:0000259" key="2">
    <source>
        <dbReference type="SMART" id="SM00454"/>
    </source>
</evidence>
<feature type="transmembrane region" description="Helical" evidence="1">
    <location>
        <begin position="415"/>
        <end position="437"/>
    </location>
</feature>
<dbReference type="EMBL" id="LLXI01000179">
    <property type="protein sequence ID" value="PKY42027.1"/>
    <property type="molecule type" value="Genomic_DNA"/>
</dbReference>
<dbReference type="VEuPathDB" id="FungiDB:RhiirFUN_012136"/>
<dbReference type="VEuPathDB" id="FungiDB:FUN_014962"/>
<evidence type="ECO:0000313" key="4">
    <source>
        <dbReference type="Proteomes" id="UP000234323"/>
    </source>
</evidence>
<reference evidence="3 4" key="1">
    <citation type="submission" date="2015-10" db="EMBL/GenBank/DDBJ databases">
        <title>Genome analyses suggest a sexual origin of heterokaryosis in a supposedly ancient asexual fungus.</title>
        <authorList>
            <person name="Ropars J."/>
            <person name="Sedzielewska K."/>
            <person name="Noel J."/>
            <person name="Charron P."/>
            <person name="Farinelli L."/>
            <person name="Marton T."/>
            <person name="Kruger M."/>
            <person name="Pelin A."/>
            <person name="Brachmann A."/>
            <person name="Corradi N."/>
        </authorList>
    </citation>
    <scope>NUCLEOTIDE SEQUENCE [LARGE SCALE GENOMIC DNA]</scope>
    <source>
        <strain evidence="3 4">A4</strain>
    </source>
</reference>
<evidence type="ECO:0000256" key="1">
    <source>
        <dbReference type="SAM" id="Phobius"/>
    </source>
</evidence>
<dbReference type="InterPro" id="IPR013761">
    <property type="entry name" value="SAM/pointed_sf"/>
</dbReference>
<dbReference type="Gene3D" id="1.10.150.50">
    <property type="entry name" value="Transcription Factor, Ets-1"/>
    <property type="match status" value="1"/>
</dbReference>
<keyword evidence="1" id="KW-0472">Membrane</keyword>
<sequence>MSTTPIATYEDVKKYDMEALIAFMNGKFGLNENELGIFRDQGIDGESFLMLNEERFKECNIRMGPRAKLVNLINKLNNQKQSGATGFSREPTGLVHIFIDNPNIEIEGKQLISNLENVYEDQLYIDYGRLLKTVLNGRQIGDNPVIVGSCPPTNDSIWRELENLGCQVTVFDQNELGASISDAIQEHKRPGIIVVVSGDGNYRPVLRRALLRDWIVEIWFWDHGMSQHFKWINVPYRPDLQTRITYLDSYYTLFMYAYGRENSRDKKFLEINGDAVETWDNEQVMECYMNLNTFCWWYKPDGHSFHMYFDNLEQWREAKYWVKKIYPEVHEFQKGRYLMLTFFHIALHLLLIIFCCFFERKQLDLEFGISTILWFVIPSIYTYYTIDELGDIPLFCPSNYPYKNSKLLHLCQIRIANLICMWIMFVITLIATIIMCVPEKTYKDMVGIDNDGRD</sequence>
<dbReference type="SUPFAM" id="SSF47769">
    <property type="entry name" value="SAM/Pointed domain"/>
    <property type="match status" value="1"/>
</dbReference>
<accession>A0A2I1G5V9</accession>
<proteinExistence type="predicted"/>
<keyword evidence="1" id="KW-0812">Transmembrane</keyword>
<dbReference type="Proteomes" id="UP000234323">
    <property type="component" value="Unassembled WGS sequence"/>
</dbReference>
<organism evidence="3 4">
    <name type="scientific">Rhizophagus irregularis</name>
    <dbReference type="NCBI Taxonomy" id="588596"/>
    <lineage>
        <taxon>Eukaryota</taxon>
        <taxon>Fungi</taxon>
        <taxon>Fungi incertae sedis</taxon>
        <taxon>Mucoromycota</taxon>
        <taxon>Glomeromycotina</taxon>
        <taxon>Glomeromycetes</taxon>
        <taxon>Glomerales</taxon>
        <taxon>Glomeraceae</taxon>
        <taxon>Rhizophagus</taxon>
    </lineage>
</organism>
<dbReference type="VEuPathDB" id="FungiDB:FUN_014961"/>
<gene>
    <name evidence="3" type="ORF">RhiirA4_441693</name>
</gene>
<keyword evidence="1" id="KW-1133">Transmembrane helix</keyword>
<evidence type="ECO:0000313" key="3">
    <source>
        <dbReference type="EMBL" id="PKY42027.1"/>
    </source>
</evidence>
<keyword evidence="4" id="KW-1185">Reference proteome</keyword>
<protein>
    <recommendedName>
        <fullName evidence="2">SAM domain-containing protein</fullName>
    </recommendedName>
</protein>
<dbReference type="SMART" id="SM00454">
    <property type="entry name" value="SAM"/>
    <property type="match status" value="1"/>
</dbReference>
<feature type="transmembrane region" description="Helical" evidence="1">
    <location>
        <begin position="365"/>
        <end position="384"/>
    </location>
</feature>
<dbReference type="AlphaFoldDB" id="A0A2I1G5V9"/>
<feature type="transmembrane region" description="Helical" evidence="1">
    <location>
        <begin position="337"/>
        <end position="358"/>
    </location>
</feature>
<dbReference type="CDD" id="cd18724">
    <property type="entry name" value="PIN_LabA-like"/>
    <property type="match status" value="1"/>
</dbReference>
<feature type="domain" description="SAM" evidence="2">
    <location>
        <begin position="12"/>
        <end position="79"/>
    </location>
</feature>
<name>A0A2I1G5V9_9GLOM</name>
<comment type="caution">
    <text evidence="3">The sequence shown here is derived from an EMBL/GenBank/DDBJ whole genome shotgun (WGS) entry which is preliminary data.</text>
</comment>
<dbReference type="Gene3D" id="3.40.50.1010">
    <property type="entry name" value="5'-nuclease"/>
    <property type="match status" value="1"/>
</dbReference>
<dbReference type="InterPro" id="IPR001660">
    <property type="entry name" value="SAM"/>
</dbReference>